<sequence length="162" mass="18923">MHPLTTVNYFTINVQFVCDKNYIVTKILAKFDVHYESKRRVNSIWHSCFNETKRHLLENKILQLVIYADTMHQILLDDEHLVKGKGALFEVAENECKEDDVGLAISTATSFENYDFDKYLDPQEQAKCSRTEKDSSKPTEHTLGPFWIRFSLTLKELEKLDC</sequence>
<dbReference type="EMBL" id="JARBHB010000004">
    <property type="protein sequence ID" value="KAJ8885976.1"/>
    <property type="molecule type" value="Genomic_DNA"/>
</dbReference>
<gene>
    <name evidence="1" type="ORF">PR048_012182</name>
</gene>
<name>A0ABQ9HNM9_9NEOP</name>
<keyword evidence="2" id="KW-1185">Reference proteome</keyword>
<evidence type="ECO:0000313" key="1">
    <source>
        <dbReference type="EMBL" id="KAJ8885976.1"/>
    </source>
</evidence>
<evidence type="ECO:0000313" key="2">
    <source>
        <dbReference type="Proteomes" id="UP001159363"/>
    </source>
</evidence>
<reference evidence="1 2" key="1">
    <citation type="submission" date="2023-02" db="EMBL/GenBank/DDBJ databases">
        <title>LHISI_Scaffold_Assembly.</title>
        <authorList>
            <person name="Stuart O.P."/>
            <person name="Cleave R."/>
            <person name="Magrath M.J.L."/>
            <person name="Mikheyev A.S."/>
        </authorList>
    </citation>
    <scope>NUCLEOTIDE SEQUENCE [LARGE SCALE GENOMIC DNA]</scope>
    <source>
        <strain evidence="1">Daus_M_001</strain>
        <tissue evidence="1">Leg muscle</tissue>
    </source>
</reference>
<protein>
    <submittedName>
        <fullName evidence="1">Uncharacterized protein</fullName>
    </submittedName>
</protein>
<comment type="caution">
    <text evidence="1">The sequence shown here is derived from an EMBL/GenBank/DDBJ whole genome shotgun (WGS) entry which is preliminary data.</text>
</comment>
<organism evidence="1 2">
    <name type="scientific">Dryococelus australis</name>
    <dbReference type="NCBI Taxonomy" id="614101"/>
    <lineage>
        <taxon>Eukaryota</taxon>
        <taxon>Metazoa</taxon>
        <taxon>Ecdysozoa</taxon>
        <taxon>Arthropoda</taxon>
        <taxon>Hexapoda</taxon>
        <taxon>Insecta</taxon>
        <taxon>Pterygota</taxon>
        <taxon>Neoptera</taxon>
        <taxon>Polyneoptera</taxon>
        <taxon>Phasmatodea</taxon>
        <taxon>Verophasmatodea</taxon>
        <taxon>Anareolatae</taxon>
        <taxon>Phasmatidae</taxon>
        <taxon>Eurycanthinae</taxon>
        <taxon>Dryococelus</taxon>
    </lineage>
</organism>
<dbReference type="Proteomes" id="UP001159363">
    <property type="component" value="Chromosome X"/>
</dbReference>
<accession>A0ABQ9HNM9</accession>
<proteinExistence type="predicted"/>